<sequence>MTYARSVVRFVDVMLEKLDENRHKDHWSDMSHKWLLNRLRQETIELRGAIKRGRATEIAREAADVANFAMMIADNALREEERT</sequence>
<reference evidence="1" key="1">
    <citation type="journal article" date="2015" name="Nature">
        <title>Complex archaea that bridge the gap between prokaryotes and eukaryotes.</title>
        <authorList>
            <person name="Spang A."/>
            <person name="Saw J.H."/>
            <person name="Jorgensen S.L."/>
            <person name="Zaremba-Niedzwiedzka K."/>
            <person name="Martijn J."/>
            <person name="Lind A.E."/>
            <person name="van Eijk R."/>
            <person name="Schleper C."/>
            <person name="Guy L."/>
            <person name="Ettema T.J."/>
        </authorList>
    </citation>
    <scope>NUCLEOTIDE SEQUENCE</scope>
</reference>
<comment type="caution">
    <text evidence="1">The sequence shown here is derived from an EMBL/GenBank/DDBJ whole genome shotgun (WGS) entry which is preliminary data.</text>
</comment>
<dbReference type="Gene3D" id="1.10.287.1080">
    <property type="entry name" value="MazG-like"/>
    <property type="match status" value="1"/>
</dbReference>
<dbReference type="SUPFAM" id="SSF101386">
    <property type="entry name" value="all-alpha NTP pyrophosphatases"/>
    <property type="match status" value="1"/>
</dbReference>
<protein>
    <submittedName>
        <fullName evidence="1">Uncharacterized protein</fullName>
    </submittedName>
</protein>
<evidence type="ECO:0000313" key="1">
    <source>
        <dbReference type="EMBL" id="KKN48571.1"/>
    </source>
</evidence>
<proteinExistence type="predicted"/>
<name>A0A0F9THU5_9ZZZZ</name>
<accession>A0A0F9THU5</accession>
<dbReference type="AlphaFoldDB" id="A0A0F9THU5"/>
<organism evidence="1">
    <name type="scientific">marine sediment metagenome</name>
    <dbReference type="NCBI Taxonomy" id="412755"/>
    <lineage>
        <taxon>unclassified sequences</taxon>
        <taxon>metagenomes</taxon>
        <taxon>ecological metagenomes</taxon>
    </lineage>
</organism>
<gene>
    <name evidence="1" type="ORF">LCGC14_0651580</name>
</gene>
<dbReference type="EMBL" id="LAZR01001215">
    <property type="protein sequence ID" value="KKN48571.1"/>
    <property type="molecule type" value="Genomic_DNA"/>
</dbReference>